<sequence length="133" mass="15196">MLDNSAWLLKFAKEHDDSRFLVILWWIWHWRCAVSIGQEDWSINQVCRSITDMYMDLKCFGISQKRQTRVPRVIAWLKPGVGCVKLNVDGSFREGDSKAGGAQLKRLAVLDSPPSVVFQPLLADKMGLSFVRN</sequence>
<gene>
    <name evidence="1" type="ORF">RIF29_20926</name>
</gene>
<evidence type="ECO:0000313" key="1">
    <source>
        <dbReference type="EMBL" id="KAK7268231.1"/>
    </source>
</evidence>
<evidence type="ECO:0000313" key="2">
    <source>
        <dbReference type="Proteomes" id="UP001372338"/>
    </source>
</evidence>
<dbReference type="EMBL" id="JAYWIO010000004">
    <property type="protein sequence ID" value="KAK7268231.1"/>
    <property type="molecule type" value="Genomic_DNA"/>
</dbReference>
<organism evidence="1 2">
    <name type="scientific">Crotalaria pallida</name>
    <name type="common">Smooth rattlebox</name>
    <name type="synonym">Crotalaria striata</name>
    <dbReference type="NCBI Taxonomy" id="3830"/>
    <lineage>
        <taxon>Eukaryota</taxon>
        <taxon>Viridiplantae</taxon>
        <taxon>Streptophyta</taxon>
        <taxon>Embryophyta</taxon>
        <taxon>Tracheophyta</taxon>
        <taxon>Spermatophyta</taxon>
        <taxon>Magnoliopsida</taxon>
        <taxon>eudicotyledons</taxon>
        <taxon>Gunneridae</taxon>
        <taxon>Pentapetalae</taxon>
        <taxon>rosids</taxon>
        <taxon>fabids</taxon>
        <taxon>Fabales</taxon>
        <taxon>Fabaceae</taxon>
        <taxon>Papilionoideae</taxon>
        <taxon>50 kb inversion clade</taxon>
        <taxon>genistoids sensu lato</taxon>
        <taxon>core genistoids</taxon>
        <taxon>Crotalarieae</taxon>
        <taxon>Crotalaria</taxon>
    </lineage>
</organism>
<protein>
    <submittedName>
        <fullName evidence="1">Uncharacterized protein</fullName>
    </submittedName>
</protein>
<dbReference type="Proteomes" id="UP001372338">
    <property type="component" value="Unassembled WGS sequence"/>
</dbReference>
<name>A0AAN9F5L1_CROPI</name>
<accession>A0AAN9F5L1</accession>
<dbReference type="AlphaFoldDB" id="A0AAN9F5L1"/>
<keyword evidence="2" id="KW-1185">Reference proteome</keyword>
<proteinExistence type="predicted"/>
<comment type="caution">
    <text evidence="1">The sequence shown here is derived from an EMBL/GenBank/DDBJ whole genome shotgun (WGS) entry which is preliminary data.</text>
</comment>
<reference evidence="1 2" key="1">
    <citation type="submission" date="2024-01" db="EMBL/GenBank/DDBJ databases">
        <title>The genomes of 5 underutilized Papilionoideae crops provide insights into root nodulation and disease resistanc.</title>
        <authorList>
            <person name="Yuan L."/>
        </authorList>
    </citation>
    <scope>NUCLEOTIDE SEQUENCE [LARGE SCALE GENOMIC DNA]</scope>
    <source>
        <strain evidence="1">ZHUSHIDOU_FW_LH</strain>
        <tissue evidence="1">Leaf</tissue>
    </source>
</reference>